<proteinExistence type="predicted"/>
<gene>
    <name evidence="1" type="ORF">RRG08_016777</name>
</gene>
<name>A0AAE0ZZ20_9GAST</name>
<reference evidence="1" key="1">
    <citation type="journal article" date="2023" name="G3 (Bethesda)">
        <title>A reference genome for the long-term kleptoplast-retaining sea slug Elysia crispata morphotype clarki.</title>
        <authorList>
            <person name="Eastman K.E."/>
            <person name="Pendleton A.L."/>
            <person name="Shaikh M.A."/>
            <person name="Suttiyut T."/>
            <person name="Ogas R."/>
            <person name="Tomko P."/>
            <person name="Gavelis G."/>
            <person name="Widhalm J.R."/>
            <person name="Wisecaver J.H."/>
        </authorList>
    </citation>
    <scope>NUCLEOTIDE SEQUENCE</scope>
    <source>
        <strain evidence="1">ECLA1</strain>
    </source>
</reference>
<dbReference type="Proteomes" id="UP001283361">
    <property type="component" value="Unassembled WGS sequence"/>
</dbReference>
<comment type="caution">
    <text evidence="1">The sequence shown here is derived from an EMBL/GenBank/DDBJ whole genome shotgun (WGS) entry which is preliminary data.</text>
</comment>
<evidence type="ECO:0000313" key="1">
    <source>
        <dbReference type="EMBL" id="KAK3778313.1"/>
    </source>
</evidence>
<protein>
    <submittedName>
        <fullName evidence="1">Uncharacterized protein</fullName>
    </submittedName>
</protein>
<organism evidence="1 2">
    <name type="scientific">Elysia crispata</name>
    <name type="common">lettuce slug</name>
    <dbReference type="NCBI Taxonomy" id="231223"/>
    <lineage>
        <taxon>Eukaryota</taxon>
        <taxon>Metazoa</taxon>
        <taxon>Spiralia</taxon>
        <taxon>Lophotrochozoa</taxon>
        <taxon>Mollusca</taxon>
        <taxon>Gastropoda</taxon>
        <taxon>Heterobranchia</taxon>
        <taxon>Euthyneura</taxon>
        <taxon>Panpulmonata</taxon>
        <taxon>Sacoglossa</taxon>
        <taxon>Placobranchoidea</taxon>
        <taxon>Plakobranchidae</taxon>
        <taxon>Elysia</taxon>
    </lineage>
</organism>
<dbReference type="AlphaFoldDB" id="A0AAE0ZZ20"/>
<keyword evidence="2" id="KW-1185">Reference proteome</keyword>
<accession>A0AAE0ZZ20</accession>
<dbReference type="EMBL" id="JAWDGP010002977">
    <property type="protein sequence ID" value="KAK3778313.1"/>
    <property type="molecule type" value="Genomic_DNA"/>
</dbReference>
<evidence type="ECO:0000313" key="2">
    <source>
        <dbReference type="Proteomes" id="UP001283361"/>
    </source>
</evidence>
<sequence length="115" mass="12581">MACLTEAQAPGSRPPQFWTTGCHVMRSRGLSCIDRCITGPDPTDAVGSSGKAIRDFFSIKSLQYELKAGQNLRGTVCDLVVRVFYQANKYTIIPPIVITLISTFCKENGYAVTSE</sequence>